<organism evidence="3 4">
    <name type="scientific">Actinidia rufa</name>
    <dbReference type="NCBI Taxonomy" id="165716"/>
    <lineage>
        <taxon>Eukaryota</taxon>
        <taxon>Viridiplantae</taxon>
        <taxon>Streptophyta</taxon>
        <taxon>Embryophyta</taxon>
        <taxon>Tracheophyta</taxon>
        <taxon>Spermatophyta</taxon>
        <taxon>Magnoliopsida</taxon>
        <taxon>eudicotyledons</taxon>
        <taxon>Gunneridae</taxon>
        <taxon>Pentapetalae</taxon>
        <taxon>asterids</taxon>
        <taxon>Ericales</taxon>
        <taxon>Actinidiaceae</taxon>
        <taxon>Actinidia</taxon>
    </lineage>
</organism>
<evidence type="ECO:0000313" key="4">
    <source>
        <dbReference type="Proteomes" id="UP000585474"/>
    </source>
</evidence>
<dbReference type="GO" id="GO:0009451">
    <property type="term" value="P:RNA modification"/>
    <property type="evidence" value="ECO:0007669"/>
    <property type="project" value="InterPro"/>
</dbReference>
<keyword evidence="4" id="KW-1185">Reference proteome</keyword>
<sequence length="360" mass="39773">MKWLPTSQRELLCTLLQPVTVTVHPPLLLPYAPIFQLLTGQNKPHTSVNLGRQVHAHMLLRGLNPNASIAAKMVAMYASSGDLRSSVLIFDRIDYPSSLLYNSMIRAYTVHGYFEKAIETYSKMQLIGLWGDHFTYPFVLKSCAELLVIEFGRSVHGQSLRGGLDFDLYVGTSLIDMYVKCGVLRDARMVFDELPMRDVSAWNALIAGYMKDGMIHIAEELFGKMSKRNIVSWTAMISGYTQNGLGERAMCLFDDMLKEGSDIKPNWVTVMSVLPACAHSAALEQGRRIHKFACDVGLDAHPSVQTAVVAMASTTVGLLYSDSPELGRDVDDTSYQLCFRGMIGSATYSLTQQAACSGTC</sequence>
<dbReference type="Gene3D" id="1.25.40.10">
    <property type="entry name" value="Tetratricopeptide repeat domain"/>
    <property type="match status" value="2"/>
</dbReference>
<dbReference type="EMBL" id="BJWL01000006">
    <property type="protein sequence ID" value="GFY89348.1"/>
    <property type="molecule type" value="Genomic_DNA"/>
</dbReference>
<dbReference type="Proteomes" id="UP000585474">
    <property type="component" value="Unassembled WGS sequence"/>
</dbReference>
<evidence type="ECO:0000256" key="2">
    <source>
        <dbReference type="PROSITE-ProRule" id="PRU00708"/>
    </source>
</evidence>
<dbReference type="OrthoDB" id="185373at2759"/>
<dbReference type="PANTHER" id="PTHR47926">
    <property type="entry name" value="PENTATRICOPEPTIDE REPEAT-CONTAINING PROTEIN"/>
    <property type="match status" value="1"/>
</dbReference>
<dbReference type="PANTHER" id="PTHR47926:SF540">
    <property type="entry name" value="PENTATRICOPEPTIDE REPEAT-CONTAINING PROTEIN"/>
    <property type="match status" value="1"/>
</dbReference>
<dbReference type="InterPro" id="IPR002885">
    <property type="entry name" value="PPR_rpt"/>
</dbReference>
<dbReference type="Pfam" id="PF01535">
    <property type="entry name" value="PPR"/>
    <property type="match status" value="2"/>
</dbReference>
<feature type="repeat" description="PPR" evidence="2">
    <location>
        <begin position="198"/>
        <end position="232"/>
    </location>
</feature>
<dbReference type="NCBIfam" id="TIGR00756">
    <property type="entry name" value="PPR"/>
    <property type="match status" value="3"/>
</dbReference>
<dbReference type="AlphaFoldDB" id="A0A7J0ES97"/>
<dbReference type="PROSITE" id="PS51375">
    <property type="entry name" value="PPR"/>
    <property type="match status" value="2"/>
</dbReference>
<dbReference type="Pfam" id="PF13041">
    <property type="entry name" value="PPR_2"/>
    <property type="match status" value="1"/>
</dbReference>
<evidence type="ECO:0000256" key="1">
    <source>
        <dbReference type="ARBA" id="ARBA00022737"/>
    </source>
</evidence>
<comment type="caution">
    <text evidence="3">The sequence shown here is derived from an EMBL/GenBank/DDBJ whole genome shotgun (WGS) entry which is preliminary data.</text>
</comment>
<dbReference type="GO" id="GO:0003723">
    <property type="term" value="F:RNA binding"/>
    <property type="evidence" value="ECO:0007669"/>
    <property type="project" value="InterPro"/>
</dbReference>
<feature type="repeat" description="PPR" evidence="2">
    <location>
        <begin position="97"/>
        <end position="131"/>
    </location>
</feature>
<dbReference type="InterPro" id="IPR011990">
    <property type="entry name" value="TPR-like_helical_dom_sf"/>
</dbReference>
<evidence type="ECO:0000313" key="3">
    <source>
        <dbReference type="EMBL" id="GFY89348.1"/>
    </source>
</evidence>
<dbReference type="FunFam" id="1.25.40.10:FF:000348">
    <property type="entry name" value="Pentatricopeptide repeat-containing protein chloroplastic"/>
    <property type="match status" value="1"/>
</dbReference>
<gene>
    <name evidence="3" type="ORF">Acr_06g0012880</name>
</gene>
<protein>
    <submittedName>
        <fullName evidence="3">Pentatricopeptide repeat (PPR) superfamily protein</fullName>
    </submittedName>
</protein>
<reference evidence="3 4" key="1">
    <citation type="submission" date="2019-07" db="EMBL/GenBank/DDBJ databases">
        <title>De Novo Assembly of kiwifruit Actinidia rufa.</title>
        <authorList>
            <person name="Sugita-Konishi S."/>
            <person name="Sato K."/>
            <person name="Mori E."/>
            <person name="Abe Y."/>
            <person name="Kisaki G."/>
            <person name="Hamano K."/>
            <person name="Suezawa K."/>
            <person name="Otani M."/>
            <person name="Fukuda T."/>
            <person name="Manabe T."/>
            <person name="Gomi K."/>
            <person name="Tabuchi M."/>
            <person name="Akimitsu K."/>
            <person name="Kataoka I."/>
        </authorList>
    </citation>
    <scope>NUCLEOTIDE SEQUENCE [LARGE SCALE GENOMIC DNA]</scope>
    <source>
        <strain evidence="4">cv. Fuchu</strain>
    </source>
</reference>
<keyword evidence="1" id="KW-0677">Repeat</keyword>
<dbReference type="InterPro" id="IPR046960">
    <property type="entry name" value="PPR_At4g14850-like_plant"/>
</dbReference>
<accession>A0A7J0ES97</accession>
<proteinExistence type="predicted"/>
<name>A0A7J0ES97_9ERIC</name>